<keyword evidence="2" id="KW-0695">RNA-directed DNA polymerase</keyword>
<dbReference type="PANTHER" id="PTHR34047">
    <property type="entry name" value="NUCLEAR INTRON MATURASE 1, MITOCHONDRIAL-RELATED"/>
    <property type="match status" value="1"/>
</dbReference>
<name>A0A9D1JMC5_9BACT</name>
<reference evidence="2" key="1">
    <citation type="submission" date="2020-10" db="EMBL/GenBank/DDBJ databases">
        <authorList>
            <person name="Gilroy R."/>
        </authorList>
    </citation>
    <scope>NUCLEOTIDE SEQUENCE</scope>
    <source>
        <strain evidence="2">6276</strain>
    </source>
</reference>
<sequence>MEEGITLEKLMKAYIDCRRRKRNTETALEFEFSMEENIIKLYEELVNETYQISESICFIVMYPKPREVWAACFRDRIVHHLIYNEISPRFYNRFIKDTYSCIPGRGTTNAVKTLKKYIRAITNNYTETAYYLKADLKNFFVSIDKEILYKEVKRYVDEEWILRLVKQIIFHDCKTKVIIKSSKARFNLLPEYKSLWHTPEDKGLPIGNLTSQFFSNVYLNVLDQYVKHHWKCKYYCRYVDDFIILDKDPHKLNEIHKDLTRFLKERLALELHQNKKAVNKIERGIDFVGFMAKPYRTILRQKTLKRVFKLIREQKENPEWFTVEELQKFTASLNSYLGILRNTDGYRLRKKICLLCINLFISCDKEFTKIRVNVK</sequence>
<dbReference type="AlphaFoldDB" id="A0A9D1JMC5"/>
<protein>
    <submittedName>
        <fullName evidence="2">Group II intron reverse transcriptase domain-containing protein</fullName>
    </submittedName>
</protein>
<evidence type="ECO:0000313" key="3">
    <source>
        <dbReference type="Proteomes" id="UP000823928"/>
    </source>
</evidence>
<dbReference type="PANTHER" id="PTHR34047:SF8">
    <property type="entry name" value="PROTEIN YKFC"/>
    <property type="match status" value="1"/>
</dbReference>
<dbReference type="InterPro" id="IPR051083">
    <property type="entry name" value="GrpII_Intron_Splice-Mob/Def"/>
</dbReference>
<dbReference type="EMBL" id="DVIU01000081">
    <property type="protein sequence ID" value="HIS35763.1"/>
    <property type="molecule type" value="Genomic_DNA"/>
</dbReference>
<dbReference type="SUPFAM" id="SSF56672">
    <property type="entry name" value="DNA/RNA polymerases"/>
    <property type="match status" value="1"/>
</dbReference>
<dbReference type="GO" id="GO:0003964">
    <property type="term" value="F:RNA-directed DNA polymerase activity"/>
    <property type="evidence" value="ECO:0007669"/>
    <property type="project" value="UniProtKB-KW"/>
</dbReference>
<dbReference type="Pfam" id="PF00078">
    <property type="entry name" value="RVT_1"/>
    <property type="match status" value="1"/>
</dbReference>
<feature type="domain" description="Reverse transcriptase" evidence="1">
    <location>
        <begin position="43"/>
        <end position="292"/>
    </location>
</feature>
<accession>A0A9D1JMC5</accession>
<dbReference type="Proteomes" id="UP000823928">
    <property type="component" value="Unassembled WGS sequence"/>
</dbReference>
<comment type="caution">
    <text evidence="2">The sequence shown here is derived from an EMBL/GenBank/DDBJ whole genome shotgun (WGS) entry which is preliminary data.</text>
</comment>
<keyword evidence="2" id="KW-0808">Transferase</keyword>
<keyword evidence="2" id="KW-0548">Nucleotidyltransferase</keyword>
<dbReference type="CDD" id="cd01651">
    <property type="entry name" value="RT_G2_intron"/>
    <property type="match status" value="1"/>
</dbReference>
<dbReference type="InterPro" id="IPR043502">
    <property type="entry name" value="DNA/RNA_pol_sf"/>
</dbReference>
<evidence type="ECO:0000313" key="2">
    <source>
        <dbReference type="EMBL" id="HIS35763.1"/>
    </source>
</evidence>
<evidence type="ECO:0000259" key="1">
    <source>
        <dbReference type="PROSITE" id="PS50878"/>
    </source>
</evidence>
<dbReference type="InterPro" id="IPR000477">
    <property type="entry name" value="RT_dom"/>
</dbReference>
<organism evidence="2 3">
    <name type="scientific">Candidatus Scatousia excrementigallinarum</name>
    <dbReference type="NCBI Taxonomy" id="2840935"/>
    <lineage>
        <taxon>Bacteria</taxon>
        <taxon>Candidatus Scatousia</taxon>
    </lineage>
</organism>
<gene>
    <name evidence="2" type="ORF">IAC10_03935</name>
</gene>
<proteinExistence type="predicted"/>
<reference evidence="2" key="2">
    <citation type="journal article" date="2021" name="PeerJ">
        <title>Extensive microbial diversity within the chicken gut microbiome revealed by metagenomics and culture.</title>
        <authorList>
            <person name="Gilroy R."/>
            <person name="Ravi A."/>
            <person name="Getino M."/>
            <person name="Pursley I."/>
            <person name="Horton D.L."/>
            <person name="Alikhan N.F."/>
            <person name="Baker D."/>
            <person name="Gharbi K."/>
            <person name="Hall N."/>
            <person name="Watson M."/>
            <person name="Adriaenssens E.M."/>
            <person name="Foster-Nyarko E."/>
            <person name="Jarju S."/>
            <person name="Secka A."/>
            <person name="Antonio M."/>
            <person name="Oren A."/>
            <person name="Chaudhuri R.R."/>
            <person name="La Ragione R."/>
            <person name="Hildebrand F."/>
            <person name="Pallen M.J."/>
        </authorList>
    </citation>
    <scope>NUCLEOTIDE SEQUENCE</scope>
    <source>
        <strain evidence="2">6276</strain>
    </source>
</reference>
<dbReference type="PROSITE" id="PS50878">
    <property type="entry name" value="RT_POL"/>
    <property type="match status" value="1"/>
</dbReference>